<accession>A0A1I9G240</accession>
<dbReference type="EMBL" id="LN856944">
    <property type="protein sequence ID" value="CDP95564.1"/>
    <property type="molecule type" value="Genomic_DNA"/>
</dbReference>
<organism evidence="1">
    <name type="scientific">Brugia malayi</name>
    <name type="common">Filarial nematode worm</name>
    <dbReference type="NCBI Taxonomy" id="6279"/>
    <lineage>
        <taxon>Eukaryota</taxon>
        <taxon>Metazoa</taxon>
        <taxon>Ecdysozoa</taxon>
        <taxon>Nematoda</taxon>
        <taxon>Chromadorea</taxon>
        <taxon>Rhabditida</taxon>
        <taxon>Spirurina</taxon>
        <taxon>Spiruromorpha</taxon>
        <taxon>Filarioidea</taxon>
        <taxon>Onchocercidae</taxon>
        <taxon>Brugia</taxon>
    </lineage>
</organism>
<reference evidence="1" key="2">
    <citation type="submission" date="2012-12" db="EMBL/GenBank/DDBJ databases">
        <authorList>
            <consortium name="WormBase Consortium"/>
            <person name="Ghedin E."/>
            <person name="Paulini M."/>
        </authorList>
    </citation>
    <scope>NUCLEOTIDE SEQUENCE</scope>
    <source>
        <strain evidence="1">FR3</strain>
    </source>
</reference>
<proteinExistence type="predicted"/>
<protein>
    <submittedName>
        <fullName evidence="1">Bm1306, isoform b</fullName>
    </submittedName>
</protein>
<gene>
    <name evidence="1" type="primary">Bm1306</name>
    <name evidence="1" type="ORF">BM_Bm1306</name>
</gene>
<name>A0A1I9G240_BRUMA</name>
<reference evidence="1" key="1">
    <citation type="journal article" date="2007" name="Science">
        <title>Draft genome of the filarial nematode parasite Brugia malayi.</title>
        <authorList>
            <person name="Ghedin E."/>
            <person name="Wang S."/>
            <person name="Spiro D."/>
            <person name="Caler E."/>
            <person name="Zhao Q."/>
            <person name="Crabtree J."/>
            <person name="Allen J.E."/>
            <person name="Delcher A.L."/>
            <person name="Guiliano D.B."/>
            <person name="Miranda-Saavedra D."/>
            <person name="Angiuoli S.V."/>
            <person name="Creasy T."/>
            <person name="Amedeo P."/>
            <person name="Haas B."/>
            <person name="El-Sayed N.M."/>
            <person name="Wortman J.R."/>
            <person name="Feldblyum T."/>
            <person name="Tallon L."/>
            <person name="Schatz M."/>
            <person name="Shumway M."/>
            <person name="Koo H."/>
            <person name="Salzberg S.L."/>
            <person name="Schobel S."/>
            <person name="Pertea M."/>
            <person name="Pop M."/>
            <person name="White O."/>
            <person name="Barton G.J."/>
            <person name="Carlow C.K."/>
            <person name="Crawford M.J."/>
            <person name="Daub J."/>
            <person name="Dimmic M.W."/>
            <person name="Estes C.F."/>
            <person name="Foster J.M."/>
            <person name="Ganatra M."/>
            <person name="Gregory W.F."/>
            <person name="Johnson N.M."/>
            <person name="Jin J."/>
            <person name="Komuniecki R."/>
            <person name="Korf I."/>
            <person name="Kumar S."/>
            <person name="Laney S."/>
            <person name="Li B.W."/>
            <person name="Li W."/>
            <person name="Lindblom T.H."/>
            <person name="Lustigman S."/>
            <person name="Ma D."/>
            <person name="Maina C.V."/>
            <person name="Martin D.M."/>
            <person name="McCarter J.P."/>
            <person name="McReynolds L."/>
            <person name="Mitreva M."/>
            <person name="Nutman T.B."/>
            <person name="Parkinson J."/>
            <person name="Peregrin-Alvarez J.M."/>
            <person name="Poole C."/>
            <person name="Ren Q."/>
            <person name="Saunders L."/>
            <person name="Sluder A.E."/>
            <person name="Smith K."/>
            <person name="Stanke M."/>
            <person name="Unnasch T.R."/>
            <person name="Ware J."/>
            <person name="Wei A.D."/>
            <person name="Weil G."/>
            <person name="Williams D.J."/>
            <person name="Zhang Y."/>
            <person name="Williams S.A."/>
            <person name="Fraser-Liggett C."/>
            <person name="Slatko B."/>
            <person name="Blaxter M.L."/>
            <person name="Scott A.L."/>
        </authorList>
    </citation>
    <scope>NUCLEOTIDE SEQUENCE</scope>
    <source>
        <strain evidence="1">FR3</strain>
    </source>
</reference>
<evidence type="ECO:0000313" key="1">
    <source>
        <dbReference type="EMBL" id="CDP95564.1"/>
    </source>
</evidence>
<sequence length="127" mass="14645">MYYNEPTERLCWKSSSGGKAYGERPSRLLVEEKHLLIATDCKKNEFFFLNFTSKFHLFRFEENRKLLTSSSSQASSIVAAGTASRQCCHFGNALIYQTAATVNYFIFNATNVTYYAKRSLLWKQLIK</sequence>
<dbReference type="AlphaFoldDB" id="A0A1I9G240"/>